<dbReference type="OrthoDB" id="9789575at2"/>
<evidence type="ECO:0000313" key="2">
    <source>
        <dbReference type="EMBL" id="SCZ31815.1"/>
    </source>
</evidence>
<dbReference type="InterPro" id="IPR011991">
    <property type="entry name" value="ArsR-like_HTH"/>
</dbReference>
<dbReference type="SUPFAM" id="SSF46785">
    <property type="entry name" value="Winged helix' DNA-binding domain"/>
    <property type="match status" value="1"/>
</dbReference>
<feature type="domain" description="HTH arsR-type" evidence="1">
    <location>
        <begin position="1"/>
        <end position="92"/>
    </location>
</feature>
<reference evidence="2 3" key="1">
    <citation type="submission" date="2016-10" db="EMBL/GenBank/DDBJ databases">
        <authorList>
            <person name="de Groot N.N."/>
        </authorList>
    </citation>
    <scope>NUCLEOTIDE SEQUENCE [LARGE SCALE GENOMIC DNA]</scope>
    <source>
        <strain evidence="2 3">DSM 2698</strain>
    </source>
</reference>
<dbReference type="PANTHER" id="PTHR42912">
    <property type="entry name" value="METHYLTRANSFERASE"/>
    <property type="match status" value="1"/>
</dbReference>
<dbReference type="GO" id="GO:0003700">
    <property type="term" value="F:DNA-binding transcription factor activity"/>
    <property type="evidence" value="ECO:0007669"/>
    <property type="project" value="InterPro"/>
</dbReference>
<dbReference type="InterPro" id="IPR029063">
    <property type="entry name" value="SAM-dependent_MTases_sf"/>
</dbReference>
<dbReference type="RefSeq" id="WP_092810976.1">
    <property type="nucleotide sequence ID" value="NZ_FMVW01000002.1"/>
</dbReference>
<dbReference type="Pfam" id="PF01022">
    <property type="entry name" value="HTH_5"/>
    <property type="match status" value="1"/>
</dbReference>
<keyword evidence="3" id="KW-1185">Reference proteome</keyword>
<dbReference type="STRING" id="1120955.SAMN03080610_01422"/>
<dbReference type="InterPro" id="IPR050508">
    <property type="entry name" value="Methyltransf_Superfamily"/>
</dbReference>
<evidence type="ECO:0000313" key="3">
    <source>
        <dbReference type="Proteomes" id="UP000199347"/>
    </source>
</evidence>
<dbReference type="NCBIfam" id="NF033788">
    <property type="entry name" value="HTH_metalloreg"/>
    <property type="match status" value="1"/>
</dbReference>
<accession>A0A1G5N2Z8</accession>
<protein>
    <submittedName>
        <fullName evidence="2">ArsR family transcriptional regulator</fullName>
    </submittedName>
</protein>
<dbReference type="PANTHER" id="PTHR42912:SF93">
    <property type="entry name" value="N6-ADENOSINE-METHYLTRANSFERASE TMT1A"/>
    <property type="match status" value="1"/>
</dbReference>
<dbReference type="InterPro" id="IPR013216">
    <property type="entry name" value="Methyltransf_11"/>
</dbReference>
<dbReference type="PROSITE" id="PS50987">
    <property type="entry name" value="HTH_ARSR_2"/>
    <property type="match status" value="1"/>
</dbReference>
<dbReference type="AlphaFoldDB" id="A0A1G5N2Z8"/>
<dbReference type="SUPFAM" id="SSF53335">
    <property type="entry name" value="S-adenosyl-L-methionine-dependent methyltransferases"/>
    <property type="match status" value="1"/>
</dbReference>
<name>A0A1G5N2Z8_AFIMA</name>
<organism evidence="2 3">
    <name type="scientific">Afifella marina DSM 2698</name>
    <dbReference type="NCBI Taxonomy" id="1120955"/>
    <lineage>
        <taxon>Bacteria</taxon>
        <taxon>Pseudomonadati</taxon>
        <taxon>Pseudomonadota</taxon>
        <taxon>Alphaproteobacteria</taxon>
        <taxon>Hyphomicrobiales</taxon>
        <taxon>Afifellaceae</taxon>
        <taxon>Afifella</taxon>
    </lineage>
</organism>
<dbReference type="SMART" id="SM00418">
    <property type="entry name" value="HTH_ARSR"/>
    <property type="match status" value="1"/>
</dbReference>
<dbReference type="CDD" id="cd00090">
    <property type="entry name" value="HTH_ARSR"/>
    <property type="match status" value="1"/>
</dbReference>
<dbReference type="InterPro" id="IPR001845">
    <property type="entry name" value="HTH_ArsR_DNA-bd_dom"/>
</dbReference>
<dbReference type="Gene3D" id="1.10.10.10">
    <property type="entry name" value="Winged helix-like DNA-binding domain superfamily/Winged helix DNA-binding domain"/>
    <property type="match status" value="1"/>
</dbReference>
<dbReference type="Gene3D" id="3.40.50.150">
    <property type="entry name" value="Vaccinia Virus protein VP39"/>
    <property type="match status" value="1"/>
</dbReference>
<dbReference type="Pfam" id="PF08241">
    <property type="entry name" value="Methyltransf_11"/>
    <property type="match status" value="1"/>
</dbReference>
<gene>
    <name evidence="2" type="ORF">SAMN03080610_01422</name>
</gene>
<dbReference type="InterPro" id="IPR036388">
    <property type="entry name" value="WH-like_DNA-bd_sf"/>
</dbReference>
<proteinExistence type="predicted"/>
<dbReference type="GO" id="GO:0008757">
    <property type="term" value="F:S-adenosylmethionine-dependent methyltransferase activity"/>
    <property type="evidence" value="ECO:0007669"/>
    <property type="project" value="InterPro"/>
</dbReference>
<dbReference type="InterPro" id="IPR036390">
    <property type="entry name" value="WH_DNA-bd_sf"/>
</dbReference>
<dbReference type="PRINTS" id="PR00778">
    <property type="entry name" value="HTHARSR"/>
</dbReference>
<dbReference type="Proteomes" id="UP000199347">
    <property type="component" value="Unassembled WGS sequence"/>
</dbReference>
<dbReference type="CDD" id="cd02440">
    <property type="entry name" value="AdoMet_MTases"/>
    <property type="match status" value="1"/>
</dbReference>
<sequence>MGLTKLSRAAQALADETRLRLVALLAEGERPVKELVEILGQSQPRISRHLKILTEADIIRRLPEGAHVYYRLASDGEAATLAHAALAAMQTDPLRNETDLRRDRDRLELIRRRNQETAELYFARHAEEWDRLRSLHVPEKEVEAAIRARLSGHHCRSLLDIGTGTGRMLELLADCAERLTGIDRSPQMLALARTSLERAGLSHVRLRSGDALNLPLPRAFFDVVVIHQVLHFLEDPRAALSEAARVLAPGGMLLVVDFAPHHLEFLRQNHAHLRLGFSDEQLTQWLSATALEQFSIQHLAPKSPAREDEHLTVTIATAFKAEADEDAEPLQEGALA</sequence>
<evidence type="ECO:0000259" key="1">
    <source>
        <dbReference type="PROSITE" id="PS50987"/>
    </source>
</evidence>
<dbReference type="EMBL" id="FMVW01000002">
    <property type="protein sequence ID" value="SCZ31815.1"/>
    <property type="molecule type" value="Genomic_DNA"/>
</dbReference>